<feature type="compositionally biased region" description="Low complexity" evidence="1">
    <location>
        <begin position="32"/>
        <end position="71"/>
    </location>
</feature>
<dbReference type="RefSeq" id="WP_027705728.1">
    <property type="nucleotide sequence ID" value="NZ_AP018933.1"/>
</dbReference>
<organism evidence="3 4">
    <name type="scientific">Zymobacter palmae</name>
    <dbReference type="NCBI Taxonomy" id="33074"/>
    <lineage>
        <taxon>Bacteria</taxon>
        <taxon>Pseudomonadati</taxon>
        <taxon>Pseudomonadota</taxon>
        <taxon>Gammaproteobacteria</taxon>
        <taxon>Oceanospirillales</taxon>
        <taxon>Halomonadaceae</taxon>
        <taxon>Zymobacter group</taxon>
        <taxon>Zymobacter</taxon>
    </lineage>
</organism>
<feature type="region of interest" description="Disordered" evidence="1">
    <location>
        <begin position="25"/>
        <end position="111"/>
    </location>
</feature>
<feature type="compositionally biased region" description="Polar residues" evidence="1">
    <location>
        <begin position="99"/>
        <end position="111"/>
    </location>
</feature>
<accession>A0A348HET4</accession>
<protein>
    <submittedName>
        <fullName evidence="3">Uncharacterized protein</fullName>
    </submittedName>
</protein>
<name>A0A348HET4_9GAMM</name>
<evidence type="ECO:0000313" key="4">
    <source>
        <dbReference type="Proteomes" id="UP000267342"/>
    </source>
</evidence>
<keyword evidence="4" id="KW-1185">Reference proteome</keyword>
<keyword evidence="2" id="KW-0732">Signal</keyword>
<dbReference type="Proteomes" id="UP000267342">
    <property type="component" value="Chromosome"/>
</dbReference>
<sequence length="111" mass="11140">MKKSMMWASVVGVVGAMALAGCQKHDDAAPVTPEASTTTTMTQQSAPEAPASSTTTTTTDTTTAPAATDAAGSNTALPADQTDDMSNMNSSDAAKPSTLPDSQSGTAEDNR</sequence>
<dbReference type="STRING" id="1123510.GCA_000620025_00368"/>
<evidence type="ECO:0000313" key="3">
    <source>
        <dbReference type="EMBL" id="BBG30136.1"/>
    </source>
</evidence>
<reference evidence="3 4" key="1">
    <citation type="submission" date="2018-09" db="EMBL/GenBank/DDBJ databases">
        <title>Zymobacter palmae IAM14233 (=T109) whole genome analysis.</title>
        <authorList>
            <person name="Yanase H."/>
        </authorList>
    </citation>
    <scope>NUCLEOTIDE SEQUENCE [LARGE SCALE GENOMIC DNA]</scope>
    <source>
        <strain evidence="3 4">IAM14233</strain>
    </source>
</reference>
<feature type="chain" id="PRO_5016666208" evidence="2">
    <location>
        <begin position="21"/>
        <end position="111"/>
    </location>
</feature>
<dbReference type="KEGG" id="zpl:ZBT109_1376"/>
<evidence type="ECO:0000256" key="2">
    <source>
        <dbReference type="SAM" id="SignalP"/>
    </source>
</evidence>
<gene>
    <name evidence="3" type="ORF">ZBT109_1376</name>
</gene>
<evidence type="ECO:0000256" key="1">
    <source>
        <dbReference type="SAM" id="MobiDB-lite"/>
    </source>
</evidence>
<dbReference type="AlphaFoldDB" id="A0A348HET4"/>
<dbReference type="EMBL" id="AP018933">
    <property type="protein sequence ID" value="BBG30136.1"/>
    <property type="molecule type" value="Genomic_DNA"/>
</dbReference>
<feature type="signal peptide" evidence="2">
    <location>
        <begin position="1"/>
        <end position="20"/>
    </location>
</feature>
<dbReference type="PROSITE" id="PS51257">
    <property type="entry name" value="PROKAR_LIPOPROTEIN"/>
    <property type="match status" value="1"/>
</dbReference>
<proteinExistence type="predicted"/>